<protein>
    <submittedName>
        <fullName evidence="8">DNA internalization-related competence protein ComEC/Rec2</fullName>
    </submittedName>
</protein>
<dbReference type="EMBL" id="JBHSHC010000014">
    <property type="protein sequence ID" value="MFC4766304.1"/>
    <property type="molecule type" value="Genomic_DNA"/>
</dbReference>
<dbReference type="PANTHER" id="PTHR30619">
    <property type="entry name" value="DNA INTERNALIZATION/COMPETENCE PROTEIN COMEC/REC2"/>
    <property type="match status" value="1"/>
</dbReference>
<dbReference type="Pfam" id="PF13567">
    <property type="entry name" value="DUF4131"/>
    <property type="match status" value="1"/>
</dbReference>
<reference evidence="9" key="1">
    <citation type="journal article" date="2019" name="Int. J. Syst. Evol. Microbiol.">
        <title>The Global Catalogue of Microorganisms (GCM) 10K type strain sequencing project: providing services to taxonomists for standard genome sequencing and annotation.</title>
        <authorList>
            <consortium name="The Broad Institute Genomics Platform"/>
            <consortium name="The Broad Institute Genome Sequencing Center for Infectious Disease"/>
            <person name="Wu L."/>
            <person name="Ma J."/>
        </authorList>
    </citation>
    <scope>NUCLEOTIDE SEQUENCE [LARGE SCALE GENOMIC DNA]</scope>
    <source>
        <strain evidence="9">WYCCWR 12678</strain>
    </source>
</reference>
<keyword evidence="9" id="KW-1185">Reference proteome</keyword>
<dbReference type="InterPro" id="IPR052159">
    <property type="entry name" value="Competence_DNA_uptake"/>
</dbReference>
<keyword evidence="3 6" id="KW-0812">Transmembrane</keyword>
<dbReference type="SMART" id="SM00849">
    <property type="entry name" value="Lactamase_B"/>
    <property type="match status" value="1"/>
</dbReference>
<name>A0ABV9PXR5_9BACL</name>
<dbReference type="InterPro" id="IPR001279">
    <property type="entry name" value="Metallo-B-lactamas"/>
</dbReference>
<dbReference type="NCBIfam" id="TIGR00360">
    <property type="entry name" value="ComEC_N-term"/>
    <property type="match status" value="1"/>
</dbReference>
<gene>
    <name evidence="8" type="ORF">ACFO8Q_02670</name>
</gene>
<dbReference type="NCBIfam" id="TIGR00361">
    <property type="entry name" value="ComEC_Rec2"/>
    <property type="match status" value="1"/>
</dbReference>
<keyword evidence="5 6" id="KW-0472">Membrane</keyword>
<dbReference type="Pfam" id="PF03772">
    <property type="entry name" value="Competence"/>
    <property type="match status" value="1"/>
</dbReference>
<dbReference type="InterPro" id="IPR035681">
    <property type="entry name" value="ComA-like_MBL"/>
</dbReference>
<dbReference type="Proteomes" id="UP001596002">
    <property type="component" value="Unassembled WGS sequence"/>
</dbReference>
<feature type="domain" description="Metallo-beta-lactamase" evidence="7">
    <location>
        <begin position="544"/>
        <end position="749"/>
    </location>
</feature>
<evidence type="ECO:0000256" key="4">
    <source>
        <dbReference type="ARBA" id="ARBA00022989"/>
    </source>
</evidence>
<feature type="transmembrane region" description="Helical" evidence="6">
    <location>
        <begin position="511"/>
        <end position="530"/>
    </location>
</feature>
<dbReference type="PANTHER" id="PTHR30619:SF1">
    <property type="entry name" value="RECOMBINATION PROTEIN 2"/>
    <property type="match status" value="1"/>
</dbReference>
<evidence type="ECO:0000256" key="3">
    <source>
        <dbReference type="ARBA" id="ARBA00022692"/>
    </source>
</evidence>
<dbReference type="InterPro" id="IPR004797">
    <property type="entry name" value="Competence_ComEC/Rec2"/>
</dbReference>
<keyword evidence="2" id="KW-1003">Cell membrane</keyword>
<feature type="transmembrane region" description="Helical" evidence="6">
    <location>
        <begin position="405"/>
        <end position="429"/>
    </location>
</feature>
<evidence type="ECO:0000256" key="1">
    <source>
        <dbReference type="ARBA" id="ARBA00004651"/>
    </source>
</evidence>
<dbReference type="Pfam" id="PF00753">
    <property type="entry name" value="Lactamase_B"/>
    <property type="match status" value="1"/>
</dbReference>
<evidence type="ECO:0000256" key="5">
    <source>
        <dbReference type="ARBA" id="ARBA00023136"/>
    </source>
</evidence>
<comment type="caution">
    <text evidence="8">The sequence shown here is derived from an EMBL/GenBank/DDBJ whole genome shotgun (WGS) entry which is preliminary data.</text>
</comment>
<feature type="transmembrane region" description="Helical" evidence="6">
    <location>
        <begin position="56"/>
        <end position="78"/>
    </location>
</feature>
<evidence type="ECO:0000259" key="7">
    <source>
        <dbReference type="SMART" id="SM00849"/>
    </source>
</evidence>
<comment type="subcellular location">
    <subcellularLocation>
        <location evidence="1">Cell membrane</location>
        <topology evidence="1">Multi-pass membrane protein</topology>
    </subcellularLocation>
</comment>
<dbReference type="InterPro" id="IPR036866">
    <property type="entry name" value="RibonucZ/Hydroxyglut_hydro"/>
</dbReference>
<evidence type="ECO:0000313" key="8">
    <source>
        <dbReference type="EMBL" id="MFC4766304.1"/>
    </source>
</evidence>
<evidence type="ECO:0000256" key="6">
    <source>
        <dbReference type="SAM" id="Phobius"/>
    </source>
</evidence>
<evidence type="ECO:0000313" key="9">
    <source>
        <dbReference type="Proteomes" id="UP001596002"/>
    </source>
</evidence>
<dbReference type="CDD" id="cd07731">
    <property type="entry name" value="ComA-like_MBL-fold"/>
    <property type="match status" value="1"/>
</dbReference>
<keyword evidence="4 6" id="KW-1133">Transmembrane helix</keyword>
<dbReference type="InterPro" id="IPR004477">
    <property type="entry name" value="ComEC_N"/>
</dbReference>
<accession>A0ABV9PXR5</accession>
<sequence>MRRILFHIVICLVAGIVLAGFAPVVPPPLLVGMTLLILLLVGALSFVSWKRRRPFPIFLLAFLFVSAGFLYSHSYLAFHPNKLSDCYERDIRVTGIVEDTPVFLNGKWQYTIRVETLTPESGQQILLRDRIRITDSRKNGLAASYGDRLEVRGRLAEPSPQRNPGGYDDQQYLERQGIHARLSVRNPDQIQKIGTDTTLYGLTIAPLREHTWDVLYKLFPKGEAELAGGLVMGFASDLPEQWESAFEMLNVTHILAASGMNVGLIAGTLFYFTKQLRMPKRFANISVISTILIYTMLSGAGPSVVRASLMATLIIIGVSLARQVDVLTTVAIAALLSSLWNPGIISDIGFLLSFITTLGLFLITPRLMPFLQGPLWLGSAIAVTLAAQLSSLPILIYHFNQFSPFALLANLYIMPLTFLLVTIGFGLLIAGSIHPWAALPFVGFYRMLLWLLIKPIVWLADTTANWTWTIPSPPAWGVWMMYGCLLLALYRQQVWSIFLRIKPFLSSSFRRLVVGLIAMISVTLFVAWLWPTPVLRVTFLDVGQGDSALIETPGGNTILVDGGGVPSYLGSDFDTGEKIVVPFLRHRGVRTIDFMVATHADEDHVLGLLTIMDRIAVRNLIVSGYDDPSPVFQKLLRKAREKGIPIYESKAGIGWDVEPGVKWRFLHPGQIRTGTRSDTNANSVVFELNYGERSFLLTGDVEGEVEPDLLPYVRPVDVLKVAHHGSQHSTTDAFLERVRPHYAVISAGKRNMYHHPHKELLKRLERIGSKVFRTDQQGAITVITDGKKLEVHTAIRWIDAIREFR</sequence>
<dbReference type="RefSeq" id="WP_380024123.1">
    <property type="nucleotide sequence ID" value="NZ_JBHSHC010000014.1"/>
</dbReference>
<evidence type="ECO:0000256" key="2">
    <source>
        <dbReference type="ARBA" id="ARBA00022475"/>
    </source>
</evidence>
<dbReference type="InterPro" id="IPR025405">
    <property type="entry name" value="DUF4131"/>
</dbReference>
<feature type="transmembrane region" description="Helical" evidence="6">
    <location>
        <begin position="344"/>
        <end position="363"/>
    </location>
</feature>
<dbReference type="SUPFAM" id="SSF56281">
    <property type="entry name" value="Metallo-hydrolase/oxidoreductase"/>
    <property type="match status" value="1"/>
</dbReference>
<feature type="transmembrane region" description="Helical" evidence="6">
    <location>
        <begin position="29"/>
        <end position="49"/>
    </location>
</feature>
<feature type="transmembrane region" description="Helical" evidence="6">
    <location>
        <begin position="254"/>
        <end position="272"/>
    </location>
</feature>
<feature type="transmembrane region" description="Helical" evidence="6">
    <location>
        <begin position="473"/>
        <end position="490"/>
    </location>
</feature>
<feature type="transmembrane region" description="Helical" evidence="6">
    <location>
        <begin position="375"/>
        <end position="399"/>
    </location>
</feature>
<proteinExistence type="predicted"/>
<dbReference type="Gene3D" id="3.60.15.10">
    <property type="entry name" value="Ribonuclease Z/Hydroxyacylglutathione hydrolase-like"/>
    <property type="match status" value="1"/>
</dbReference>
<organism evidence="8 9">
    <name type="scientific">Effusibacillus consociatus</name>
    <dbReference type="NCBI Taxonomy" id="1117041"/>
    <lineage>
        <taxon>Bacteria</taxon>
        <taxon>Bacillati</taxon>
        <taxon>Bacillota</taxon>
        <taxon>Bacilli</taxon>
        <taxon>Bacillales</taxon>
        <taxon>Alicyclobacillaceae</taxon>
        <taxon>Effusibacillus</taxon>
    </lineage>
</organism>
<feature type="transmembrane region" description="Helical" evidence="6">
    <location>
        <begin position="436"/>
        <end position="453"/>
    </location>
</feature>